<protein>
    <recommendedName>
        <fullName evidence="2">Type II secretion system protein H</fullName>
    </recommendedName>
    <alternativeName>
        <fullName evidence="10">General secretion pathway protein H</fullName>
    </alternativeName>
</protein>
<dbReference type="InterPro" id="IPR018247">
    <property type="entry name" value="EF_Hand_1_Ca_BS"/>
</dbReference>
<evidence type="ECO:0000256" key="8">
    <source>
        <dbReference type="ARBA" id="ARBA00023136"/>
    </source>
</evidence>
<dbReference type="NCBIfam" id="TIGR02532">
    <property type="entry name" value="IV_pilin_GFxxxE"/>
    <property type="match status" value="1"/>
</dbReference>
<evidence type="ECO:0000256" key="3">
    <source>
        <dbReference type="ARBA" id="ARBA00022475"/>
    </source>
</evidence>
<evidence type="ECO:0000256" key="1">
    <source>
        <dbReference type="ARBA" id="ARBA00004377"/>
    </source>
</evidence>
<dbReference type="SUPFAM" id="SSF54523">
    <property type="entry name" value="Pili subunits"/>
    <property type="match status" value="1"/>
</dbReference>
<evidence type="ECO:0000259" key="13">
    <source>
        <dbReference type="Pfam" id="PF12019"/>
    </source>
</evidence>
<comment type="similarity">
    <text evidence="9">Belongs to the GSP H family.</text>
</comment>
<dbReference type="GO" id="GO:0015627">
    <property type="term" value="C:type II protein secretion system complex"/>
    <property type="evidence" value="ECO:0007669"/>
    <property type="project" value="InterPro"/>
</dbReference>
<sequence length="216" mass="23803">MNLKTAGSSNSTMGSGIATRFEPSEGLGKTRHSGDGFTLVELLLVLSILSILLGLSLPNFQAMYAQRHADTVIRKVSEAIQLARMSAIRTGKLVTLCRSDSGVECGGQWQDGIMVFSDRNGDRKINQDDVLQQFITFPGINGSLKWRAFQNRQYLQITNQGFTRYQNGNFTYCPSNGDASLARQLIINRTARIRFAKDSDGDGIKEDSRGRPISCS</sequence>
<comment type="subcellular location">
    <subcellularLocation>
        <location evidence="1">Cell inner membrane</location>
        <topology evidence="1">Single-pass membrane protein</topology>
    </subcellularLocation>
</comment>
<keyword evidence="3" id="KW-1003">Cell membrane</keyword>
<organism evidence="14">
    <name type="scientific">uncultured Oceanospirillales bacterium HF4000_21D01</name>
    <dbReference type="NCBI Taxonomy" id="723624"/>
    <lineage>
        <taxon>Bacteria</taxon>
        <taxon>Pseudomonadati</taxon>
        <taxon>Pseudomonadota</taxon>
        <taxon>Gammaproteobacteria</taxon>
        <taxon>Oceanospirillales</taxon>
        <taxon>environmental samples</taxon>
    </lineage>
</organism>
<reference evidence="14" key="1">
    <citation type="submission" date="2010-01" db="EMBL/GenBank/DDBJ databases">
        <title>Genome fragments of uncultured bacteria from the North Pacific subtropical Gyre.</title>
        <authorList>
            <person name="Pham V.D."/>
            <person name="Delong E.F."/>
        </authorList>
    </citation>
    <scope>NUCLEOTIDE SEQUENCE</scope>
</reference>
<keyword evidence="5" id="KW-0997">Cell inner membrane</keyword>
<dbReference type="Pfam" id="PF07963">
    <property type="entry name" value="N_methyl"/>
    <property type="match status" value="1"/>
</dbReference>
<evidence type="ECO:0000256" key="7">
    <source>
        <dbReference type="ARBA" id="ARBA00022989"/>
    </source>
</evidence>
<evidence type="ECO:0000256" key="12">
    <source>
        <dbReference type="SAM" id="Phobius"/>
    </source>
</evidence>
<dbReference type="PROSITE" id="PS00018">
    <property type="entry name" value="EF_HAND_1"/>
    <property type="match status" value="1"/>
</dbReference>
<accession>E7C8C8</accession>
<evidence type="ECO:0000256" key="4">
    <source>
        <dbReference type="ARBA" id="ARBA00022481"/>
    </source>
</evidence>
<name>E7C8C8_9GAMM</name>
<keyword evidence="8 12" id="KW-0472">Membrane</keyword>
<dbReference type="InterPro" id="IPR022346">
    <property type="entry name" value="T2SS_GspH"/>
</dbReference>
<dbReference type="GO" id="GO:0005886">
    <property type="term" value="C:plasma membrane"/>
    <property type="evidence" value="ECO:0007669"/>
    <property type="project" value="UniProtKB-SubCell"/>
</dbReference>
<evidence type="ECO:0000256" key="5">
    <source>
        <dbReference type="ARBA" id="ARBA00022519"/>
    </source>
</evidence>
<feature type="domain" description="General secretion pathway GspH" evidence="13">
    <location>
        <begin position="75"/>
        <end position="190"/>
    </location>
</feature>
<dbReference type="Gene3D" id="3.55.40.10">
    <property type="entry name" value="minor pseudopilin epsh domain"/>
    <property type="match status" value="1"/>
</dbReference>
<keyword evidence="4" id="KW-0488">Methylation</keyword>
<feature type="transmembrane region" description="Helical" evidence="12">
    <location>
        <begin position="37"/>
        <end position="57"/>
    </location>
</feature>
<evidence type="ECO:0000256" key="9">
    <source>
        <dbReference type="ARBA" id="ARBA00025772"/>
    </source>
</evidence>
<evidence type="ECO:0000256" key="10">
    <source>
        <dbReference type="ARBA" id="ARBA00030775"/>
    </source>
</evidence>
<keyword evidence="7 12" id="KW-1133">Transmembrane helix</keyword>
<dbReference type="InterPro" id="IPR012902">
    <property type="entry name" value="N_methyl_site"/>
</dbReference>
<evidence type="ECO:0000256" key="11">
    <source>
        <dbReference type="SAM" id="MobiDB-lite"/>
    </source>
</evidence>
<feature type="compositionally biased region" description="Polar residues" evidence="11">
    <location>
        <begin position="1"/>
        <end position="14"/>
    </location>
</feature>
<dbReference type="Pfam" id="PF12019">
    <property type="entry name" value="GspH"/>
    <property type="match status" value="1"/>
</dbReference>
<dbReference type="EMBL" id="GU568021">
    <property type="protein sequence ID" value="ADI23702.1"/>
    <property type="molecule type" value="Genomic_DNA"/>
</dbReference>
<evidence type="ECO:0000256" key="2">
    <source>
        <dbReference type="ARBA" id="ARBA00021549"/>
    </source>
</evidence>
<dbReference type="GO" id="GO:0015628">
    <property type="term" value="P:protein secretion by the type II secretion system"/>
    <property type="evidence" value="ECO:0007669"/>
    <property type="project" value="InterPro"/>
</dbReference>
<evidence type="ECO:0000313" key="14">
    <source>
        <dbReference type="EMBL" id="ADI23702.1"/>
    </source>
</evidence>
<feature type="region of interest" description="Disordered" evidence="11">
    <location>
        <begin position="1"/>
        <end position="27"/>
    </location>
</feature>
<dbReference type="InterPro" id="IPR045584">
    <property type="entry name" value="Pilin-like"/>
</dbReference>
<proteinExistence type="inferred from homology"/>
<evidence type="ECO:0000256" key="6">
    <source>
        <dbReference type="ARBA" id="ARBA00022692"/>
    </source>
</evidence>
<dbReference type="AlphaFoldDB" id="E7C8C8"/>
<keyword evidence="6 12" id="KW-0812">Transmembrane</keyword>